<accession>A0A0K8P801</accession>
<reference evidence="1 2" key="2">
    <citation type="journal article" date="2016" name="Science">
        <title>A bacterium that degrades and assimilates poly(ethylene terephthalate).</title>
        <authorList>
            <person name="Yoshida S."/>
            <person name="Hiraga K."/>
            <person name="Takehana T."/>
            <person name="Taniguchi I."/>
            <person name="Yamaji H."/>
            <person name="Maeda Y."/>
            <person name="Toyohara K."/>
            <person name="Miyamoto K."/>
            <person name="Kimura Y."/>
            <person name="Oda K."/>
        </authorList>
    </citation>
    <scope>NUCLEOTIDE SEQUENCE [LARGE SCALE GENOMIC DNA]</scope>
    <source>
        <strain evidence="2">NBRC 110686 / TISTR 2288 / 201-F6</strain>
    </source>
</reference>
<reference evidence="2" key="1">
    <citation type="submission" date="2015-07" db="EMBL/GenBank/DDBJ databases">
        <title>Discovery of a poly(ethylene terephthalate assimilation.</title>
        <authorList>
            <person name="Yoshida S."/>
            <person name="Hiraga K."/>
            <person name="Takehana T."/>
            <person name="Taniguchi I."/>
            <person name="Yamaji H."/>
            <person name="Maeda Y."/>
            <person name="Toyohara K."/>
            <person name="Miyamoto K."/>
            <person name="Kimura Y."/>
            <person name="Oda K."/>
        </authorList>
    </citation>
    <scope>NUCLEOTIDE SEQUENCE [LARGE SCALE GENOMIC DNA]</scope>
    <source>
        <strain evidence="2">NBRC 110686 / TISTR 2288 / 201-F6</strain>
    </source>
</reference>
<organism evidence="1 2">
    <name type="scientific">Piscinibacter sakaiensis</name>
    <name type="common">Ideonella sakaiensis</name>
    <dbReference type="NCBI Taxonomy" id="1547922"/>
    <lineage>
        <taxon>Bacteria</taxon>
        <taxon>Pseudomonadati</taxon>
        <taxon>Pseudomonadota</taxon>
        <taxon>Betaproteobacteria</taxon>
        <taxon>Burkholderiales</taxon>
        <taxon>Sphaerotilaceae</taxon>
        <taxon>Piscinibacter</taxon>
    </lineage>
</organism>
<dbReference type="GO" id="GO:0000150">
    <property type="term" value="F:DNA strand exchange activity"/>
    <property type="evidence" value="ECO:0007669"/>
    <property type="project" value="InterPro"/>
</dbReference>
<protein>
    <submittedName>
        <fullName evidence="1">Putative phage recombinase</fullName>
    </submittedName>
</protein>
<name>A0A0K8P801_PISS1</name>
<keyword evidence="2" id="KW-1185">Reference proteome</keyword>
<dbReference type="AlphaFoldDB" id="A0A0K8P801"/>
<dbReference type="GO" id="GO:0003677">
    <property type="term" value="F:DNA binding"/>
    <property type="evidence" value="ECO:0007669"/>
    <property type="project" value="InterPro"/>
</dbReference>
<evidence type="ECO:0000313" key="1">
    <source>
        <dbReference type="EMBL" id="GAP38325.1"/>
    </source>
</evidence>
<dbReference type="STRING" id="1547922.ISF6_4783"/>
<sequence length="201" mass="22107">MFLAAIEAGRIVPGSVLVVEGLDHLSRAEPLQAQAQLAQIVNAGITVVTASDGKAYSREHLKATPMDLVYSLLVMIRAHEESDTKSKRVLASIRRQCQGWLDGTWRGVIRNGKDPARVRRVDGERHLIPERVEAVRTGLELYRRGYGAQRIVQTPHDGPSSFCVETPPTILTGRRARWACGQAAGRPVHMSTGLVSQRGNR</sequence>
<evidence type="ECO:0000313" key="2">
    <source>
        <dbReference type="Proteomes" id="UP000037660"/>
    </source>
</evidence>
<dbReference type="InterPro" id="IPR036162">
    <property type="entry name" value="Resolvase-like_N_sf"/>
</dbReference>
<dbReference type="SUPFAM" id="SSF53041">
    <property type="entry name" value="Resolvase-like"/>
    <property type="match status" value="1"/>
</dbReference>
<dbReference type="Proteomes" id="UP000037660">
    <property type="component" value="Unassembled WGS sequence"/>
</dbReference>
<comment type="caution">
    <text evidence="1">The sequence shown here is derived from an EMBL/GenBank/DDBJ whole genome shotgun (WGS) entry which is preliminary data.</text>
</comment>
<proteinExistence type="predicted"/>
<dbReference type="EMBL" id="BBYR01000073">
    <property type="protein sequence ID" value="GAP38325.1"/>
    <property type="molecule type" value="Genomic_DNA"/>
</dbReference>
<dbReference type="Gene3D" id="3.40.50.1390">
    <property type="entry name" value="Resolvase, N-terminal catalytic domain"/>
    <property type="match status" value="1"/>
</dbReference>
<gene>
    <name evidence="1" type="ORF">ISF6_4783</name>
</gene>